<dbReference type="SFLD" id="SFLDG01129">
    <property type="entry name" value="C1.5:_HAD__Beta-PGM__Phosphata"/>
    <property type="match status" value="1"/>
</dbReference>
<sequence>MSAQLAQKNMDLTGKTILTFDVVGTLIDFETGVATYVKNILTESGNEILPDDDILAAFGRTEARQQEMSPELPFTQMLAPIYALMAQELSLPDETERADGLRLSIPHWPAFPDSIHALERLGKRFRLVAITNADNWALDHMAKTLGNPFDDTVTAEDVGCNKPDERFFATCLERQNAHGYEQKNFIHIAQSQYHDIGAAMALGYTTCWIERRQGDRGFGATPVPETVTVPDYHFATLGAFADAVEDADRNT</sequence>
<dbReference type="AlphaFoldDB" id="X0RST5"/>
<evidence type="ECO:0008006" key="3">
    <source>
        <dbReference type="Google" id="ProtNLM"/>
    </source>
</evidence>
<dbReference type="Gene3D" id="3.40.50.1000">
    <property type="entry name" value="HAD superfamily/HAD-like"/>
    <property type="match status" value="1"/>
</dbReference>
<keyword evidence="1" id="KW-0378">Hydrolase</keyword>
<dbReference type="InterPro" id="IPR023214">
    <property type="entry name" value="HAD_sf"/>
</dbReference>
<comment type="caution">
    <text evidence="2">The sequence shown here is derived from an EMBL/GenBank/DDBJ whole genome shotgun (WGS) entry which is preliminary data.</text>
</comment>
<dbReference type="EMBL" id="BARS01002722">
    <property type="protein sequence ID" value="GAF71833.1"/>
    <property type="molecule type" value="Genomic_DNA"/>
</dbReference>
<dbReference type="SUPFAM" id="SSF56784">
    <property type="entry name" value="HAD-like"/>
    <property type="match status" value="1"/>
</dbReference>
<dbReference type="Gene3D" id="1.10.150.750">
    <property type="match status" value="1"/>
</dbReference>
<evidence type="ECO:0000256" key="1">
    <source>
        <dbReference type="ARBA" id="ARBA00022801"/>
    </source>
</evidence>
<evidence type="ECO:0000313" key="2">
    <source>
        <dbReference type="EMBL" id="GAF71833.1"/>
    </source>
</evidence>
<dbReference type="PANTHER" id="PTHR43316">
    <property type="entry name" value="HYDROLASE, HALOACID DELAHOGENASE-RELATED"/>
    <property type="match status" value="1"/>
</dbReference>
<dbReference type="SFLD" id="SFLDS00003">
    <property type="entry name" value="Haloacid_Dehalogenase"/>
    <property type="match status" value="1"/>
</dbReference>
<reference evidence="2" key="1">
    <citation type="journal article" date="2014" name="Front. Microbiol.">
        <title>High frequency of phylogenetically diverse reductive dehalogenase-homologous genes in deep subseafloor sedimentary metagenomes.</title>
        <authorList>
            <person name="Kawai M."/>
            <person name="Futagami T."/>
            <person name="Toyoda A."/>
            <person name="Takaki Y."/>
            <person name="Nishi S."/>
            <person name="Hori S."/>
            <person name="Arai W."/>
            <person name="Tsubouchi T."/>
            <person name="Morono Y."/>
            <person name="Uchiyama I."/>
            <person name="Ito T."/>
            <person name="Fujiyama A."/>
            <person name="Inagaki F."/>
            <person name="Takami H."/>
        </authorList>
    </citation>
    <scope>NUCLEOTIDE SEQUENCE</scope>
    <source>
        <strain evidence="2">Expedition CK06-06</strain>
    </source>
</reference>
<dbReference type="InterPro" id="IPR036412">
    <property type="entry name" value="HAD-like_sf"/>
</dbReference>
<organism evidence="2">
    <name type="scientific">marine sediment metagenome</name>
    <dbReference type="NCBI Taxonomy" id="412755"/>
    <lineage>
        <taxon>unclassified sequences</taxon>
        <taxon>metagenomes</taxon>
        <taxon>ecological metagenomes</taxon>
    </lineage>
</organism>
<dbReference type="NCBIfam" id="TIGR01493">
    <property type="entry name" value="HAD-SF-IA-v2"/>
    <property type="match status" value="1"/>
</dbReference>
<dbReference type="PANTHER" id="PTHR43316:SF3">
    <property type="entry name" value="HALOACID DEHALOGENASE, TYPE II (AFU_ORTHOLOGUE AFUA_2G07750)-RELATED"/>
    <property type="match status" value="1"/>
</dbReference>
<name>X0RST5_9ZZZZ</name>
<dbReference type="InterPro" id="IPR006439">
    <property type="entry name" value="HAD-SF_hydro_IA"/>
</dbReference>
<dbReference type="GO" id="GO:0016787">
    <property type="term" value="F:hydrolase activity"/>
    <property type="evidence" value="ECO:0007669"/>
    <property type="project" value="UniProtKB-KW"/>
</dbReference>
<protein>
    <recommendedName>
        <fullName evidence="3">Haloacid dehalogenase, type II</fullName>
    </recommendedName>
</protein>
<proteinExistence type="predicted"/>
<dbReference type="Pfam" id="PF00702">
    <property type="entry name" value="Hydrolase"/>
    <property type="match status" value="1"/>
</dbReference>
<accession>X0RST5</accession>
<dbReference type="InterPro" id="IPR051540">
    <property type="entry name" value="S-2-haloacid_dehalogenase"/>
</dbReference>
<gene>
    <name evidence="2" type="ORF">S01H1_05222</name>
</gene>